<reference evidence="4" key="1">
    <citation type="submission" date="2016-06" db="EMBL/GenBank/DDBJ databases">
        <authorList>
            <person name="Rodrigo-Torres L."/>
            <person name="Arahal D.R."/>
        </authorList>
    </citation>
    <scope>NUCLEOTIDE SEQUENCE [LARGE SCALE GENOMIC DNA]</scope>
    <source>
        <strain evidence="4">CECT 7224</strain>
    </source>
</reference>
<dbReference type="Pfam" id="PF02579">
    <property type="entry name" value="Nitro_FeMo-Co"/>
    <property type="match status" value="1"/>
</dbReference>
<evidence type="ECO:0000313" key="3">
    <source>
        <dbReference type="EMBL" id="SBT14319.1"/>
    </source>
</evidence>
<name>A0A1C3JGP5_9VIBR</name>
<evidence type="ECO:0000259" key="2">
    <source>
        <dbReference type="Pfam" id="PF02579"/>
    </source>
</evidence>
<sequence>MLYAIPCRDLHVGNHFARSPQIAIVDEQQQIKHLIPLVESDSPCNKKKQWMSVVKSYDVKAVVVRHIGKKMLSHLFDHDVRVFTSKGKAEVTTLDFSNLPEVTDLDYGRESRNGGCGNKTCGENGHKKQASILMAQPNQLGAIGVCRSRYTDGDRRDFFAQANQRQLWRTRTVRH</sequence>
<keyword evidence="4" id="KW-1185">Reference proteome</keyword>
<keyword evidence="1" id="KW-0535">Nitrogen fixation</keyword>
<dbReference type="EMBL" id="FLQZ01000068">
    <property type="protein sequence ID" value="SBT14319.1"/>
    <property type="molecule type" value="Genomic_DNA"/>
</dbReference>
<dbReference type="SUPFAM" id="SSF53146">
    <property type="entry name" value="Nitrogenase accessory factor-like"/>
    <property type="match status" value="1"/>
</dbReference>
<dbReference type="InterPro" id="IPR003731">
    <property type="entry name" value="Di-Nase_FeMo-co_biosynth"/>
</dbReference>
<dbReference type="InterPro" id="IPR036105">
    <property type="entry name" value="DiNase_FeMo-co_biosyn_sf"/>
</dbReference>
<dbReference type="Proteomes" id="UP000092819">
    <property type="component" value="Unassembled WGS sequence"/>
</dbReference>
<dbReference type="AlphaFoldDB" id="A0A1C3JGP5"/>
<protein>
    <submittedName>
        <fullName evidence="3">Dinitrogenase iron-molybdenum cofactor</fullName>
    </submittedName>
</protein>
<evidence type="ECO:0000256" key="1">
    <source>
        <dbReference type="ARBA" id="ARBA00023231"/>
    </source>
</evidence>
<dbReference type="Gene3D" id="3.30.420.130">
    <property type="entry name" value="Dinitrogenase iron-molybdenum cofactor biosynthesis domain"/>
    <property type="match status" value="1"/>
</dbReference>
<evidence type="ECO:0000313" key="4">
    <source>
        <dbReference type="Proteomes" id="UP000092819"/>
    </source>
</evidence>
<gene>
    <name evidence="3" type="ORF">VCE7224_03081</name>
</gene>
<feature type="domain" description="Dinitrogenase iron-molybdenum cofactor biosynthesis" evidence="2">
    <location>
        <begin position="11"/>
        <end position="88"/>
    </location>
</feature>
<organism evidence="3 4">
    <name type="scientific">Vibrio celticus</name>
    <dbReference type="NCBI Taxonomy" id="446372"/>
    <lineage>
        <taxon>Bacteria</taxon>
        <taxon>Pseudomonadati</taxon>
        <taxon>Pseudomonadota</taxon>
        <taxon>Gammaproteobacteria</taxon>
        <taxon>Vibrionales</taxon>
        <taxon>Vibrionaceae</taxon>
        <taxon>Vibrio</taxon>
    </lineage>
</organism>
<proteinExistence type="predicted"/>
<accession>A0A1C3JGP5</accession>